<dbReference type="GO" id="GO:0004672">
    <property type="term" value="F:protein kinase activity"/>
    <property type="evidence" value="ECO:0007669"/>
    <property type="project" value="InterPro"/>
</dbReference>
<keyword evidence="2" id="KW-1133">Transmembrane helix</keyword>
<dbReference type="GO" id="GO:0005524">
    <property type="term" value="F:ATP binding"/>
    <property type="evidence" value="ECO:0007669"/>
    <property type="project" value="InterPro"/>
</dbReference>
<reference evidence="4" key="1">
    <citation type="submission" date="2020-05" db="EMBL/GenBank/DDBJ databases">
        <authorList>
            <person name="Chiriac C."/>
            <person name="Salcher M."/>
            <person name="Ghai R."/>
            <person name="Kavagutti S V."/>
        </authorList>
    </citation>
    <scope>NUCLEOTIDE SEQUENCE</scope>
</reference>
<evidence type="ECO:0000256" key="2">
    <source>
        <dbReference type="SAM" id="Phobius"/>
    </source>
</evidence>
<dbReference type="EMBL" id="CAEZVF010000061">
    <property type="protein sequence ID" value="CAB4620433.1"/>
    <property type="molecule type" value="Genomic_DNA"/>
</dbReference>
<feature type="transmembrane region" description="Helical" evidence="2">
    <location>
        <begin position="286"/>
        <end position="307"/>
    </location>
</feature>
<dbReference type="InterPro" id="IPR011009">
    <property type="entry name" value="Kinase-like_dom_sf"/>
</dbReference>
<evidence type="ECO:0000259" key="3">
    <source>
        <dbReference type="PROSITE" id="PS50011"/>
    </source>
</evidence>
<protein>
    <submittedName>
        <fullName evidence="4">Unannotated protein</fullName>
    </submittedName>
</protein>
<keyword evidence="2" id="KW-0812">Transmembrane</keyword>
<sequence>MSEHLVSPGDLIADRYRLEAVLDNTRDWCVVWFGEDTLLLRPVTVRTFDHSHPLTVDVLDAAREAVGVDDAGFIRILDIGDNAPVAHIVSSYVDAELLADVLVEGPLDAIESADLIADLAESVAVAHDKNLFHTCLDPVHILIAPGGEISVLDLGVARVLGHANQADALVDVRQLGALLYACLTSRWPLDSASGLPPAQRDKGRIVPPRRARANVSANLDRICRRALGETFGSEGPIDTARELSAALRNFLGNSGTTASQRLERRRSTGPIQTINSQQLRRRGVRALIVAVILVFVAGLVFLGFQVLNATFSEPDGSPPPGPPASAESSPST</sequence>
<evidence type="ECO:0000313" key="4">
    <source>
        <dbReference type="EMBL" id="CAB4536633.1"/>
    </source>
</evidence>
<gene>
    <name evidence="4" type="ORF">UFOPK1446_00175</name>
    <name evidence="5" type="ORF">UFOPK1939_00525</name>
</gene>
<name>A0A6J6BE13_9ZZZZ</name>
<keyword evidence="2" id="KW-0472">Membrane</keyword>
<dbReference type="AlphaFoldDB" id="A0A6J6BE13"/>
<evidence type="ECO:0000313" key="5">
    <source>
        <dbReference type="EMBL" id="CAB4620433.1"/>
    </source>
</evidence>
<dbReference type="CDD" id="cd13973">
    <property type="entry name" value="PK_MviN-like"/>
    <property type="match status" value="1"/>
</dbReference>
<feature type="region of interest" description="Disordered" evidence="1">
    <location>
        <begin position="312"/>
        <end position="332"/>
    </location>
</feature>
<dbReference type="PROSITE" id="PS50011">
    <property type="entry name" value="PROTEIN_KINASE_DOM"/>
    <property type="match status" value="1"/>
</dbReference>
<organism evidence="4">
    <name type="scientific">freshwater metagenome</name>
    <dbReference type="NCBI Taxonomy" id="449393"/>
    <lineage>
        <taxon>unclassified sequences</taxon>
        <taxon>metagenomes</taxon>
        <taxon>ecological metagenomes</taxon>
    </lineage>
</organism>
<dbReference type="Gene3D" id="1.10.510.10">
    <property type="entry name" value="Transferase(Phosphotransferase) domain 1"/>
    <property type="match status" value="1"/>
</dbReference>
<dbReference type="EMBL" id="CAEZSO010000020">
    <property type="protein sequence ID" value="CAB4536633.1"/>
    <property type="molecule type" value="Genomic_DNA"/>
</dbReference>
<evidence type="ECO:0000256" key="1">
    <source>
        <dbReference type="SAM" id="MobiDB-lite"/>
    </source>
</evidence>
<proteinExistence type="predicted"/>
<dbReference type="InterPro" id="IPR000719">
    <property type="entry name" value="Prot_kinase_dom"/>
</dbReference>
<feature type="domain" description="Protein kinase" evidence="3">
    <location>
        <begin position="1"/>
        <end position="332"/>
    </location>
</feature>
<dbReference type="SUPFAM" id="SSF56112">
    <property type="entry name" value="Protein kinase-like (PK-like)"/>
    <property type="match status" value="1"/>
</dbReference>
<accession>A0A6J6BE13</accession>